<reference evidence="1" key="1">
    <citation type="submission" date="2021-05" db="EMBL/GenBank/DDBJ databases">
        <authorList>
            <person name="Alioto T."/>
            <person name="Alioto T."/>
            <person name="Gomez Garrido J."/>
        </authorList>
    </citation>
    <scope>NUCLEOTIDE SEQUENCE</scope>
</reference>
<dbReference type="EMBL" id="HBUF01100207">
    <property type="protein sequence ID" value="CAG6637866.1"/>
    <property type="molecule type" value="Transcribed_RNA"/>
</dbReference>
<dbReference type="AlphaFoldDB" id="A0A8D8QTC1"/>
<name>A0A8D8QTC1_9HEMI</name>
<sequence length="118" mass="13567">MAVLEIKTRNLSLGYIKISRTPSAFLSFCLKVGSMLFSCSEYYDLMLMFMLNEQHFSIQSNSLLRCSVVVSSCRYTVLSLCRPRQCIRCVLTYVFIRDVCFVNKFLSVPMTPSCTRSK</sequence>
<evidence type="ECO:0000313" key="1">
    <source>
        <dbReference type="EMBL" id="CAG6637866.1"/>
    </source>
</evidence>
<proteinExistence type="predicted"/>
<protein>
    <submittedName>
        <fullName evidence="1">Uncharacterized protein</fullName>
    </submittedName>
</protein>
<accession>A0A8D8QTC1</accession>
<organism evidence="1">
    <name type="scientific">Cacopsylla melanoneura</name>
    <dbReference type="NCBI Taxonomy" id="428564"/>
    <lineage>
        <taxon>Eukaryota</taxon>
        <taxon>Metazoa</taxon>
        <taxon>Ecdysozoa</taxon>
        <taxon>Arthropoda</taxon>
        <taxon>Hexapoda</taxon>
        <taxon>Insecta</taxon>
        <taxon>Pterygota</taxon>
        <taxon>Neoptera</taxon>
        <taxon>Paraneoptera</taxon>
        <taxon>Hemiptera</taxon>
        <taxon>Sternorrhyncha</taxon>
        <taxon>Psylloidea</taxon>
        <taxon>Psyllidae</taxon>
        <taxon>Psyllinae</taxon>
        <taxon>Cacopsylla</taxon>
    </lineage>
</organism>